<dbReference type="VEuPathDB" id="VectorBase:MDOMA2_018568"/>
<evidence type="ECO:0000256" key="2">
    <source>
        <dbReference type="SAM" id="MobiDB-lite"/>
    </source>
</evidence>
<reference evidence="3" key="1">
    <citation type="submission" date="2020-05" db="UniProtKB">
        <authorList>
            <consortium name="EnsemblMetazoa"/>
        </authorList>
    </citation>
    <scope>IDENTIFICATION</scope>
    <source>
        <strain evidence="3">Aabys</strain>
    </source>
</reference>
<dbReference type="VEuPathDB" id="VectorBase:MDOA014866"/>
<accession>A0A1I8NGE5</accession>
<evidence type="ECO:0000313" key="3">
    <source>
        <dbReference type="EnsemblMetazoa" id="MDOA014866-PA"/>
    </source>
</evidence>
<protein>
    <submittedName>
        <fullName evidence="3">Uncharacterized protein</fullName>
    </submittedName>
</protein>
<organism evidence="3">
    <name type="scientific">Musca domestica</name>
    <name type="common">House fly</name>
    <dbReference type="NCBI Taxonomy" id="7370"/>
    <lineage>
        <taxon>Eukaryota</taxon>
        <taxon>Metazoa</taxon>
        <taxon>Ecdysozoa</taxon>
        <taxon>Arthropoda</taxon>
        <taxon>Hexapoda</taxon>
        <taxon>Insecta</taxon>
        <taxon>Pterygota</taxon>
        <taxon>Neoptera</taxon>
        <taxon>Endopterygota</taxon>
        <taxon>Diptera</taxon>
        <taxon>Brachycera</taxon>
        <taxon>Muscomorpha</taxon>
        <taxon>Muscoidea</taxon>
        <taxon>Muscidae</taxon>
        <taxon>Musca</taxon>
    </lineage>
</organism>
<proteinExistence type="predicted"/>
<dbReference type="EnsemblMetazoa" id="MDOA014866-RA">
    <property type="protein sequence ID" value="MDOA014866-PA"/>
    <property type="gene ID" value="MDOA014866"/>
</dbReference>
<evidence type="ECO:0000256" key="1">
    <source>
        <dbReference type="SAM" id="Coils"/>
    </source>
</evidence>
<keyword evidence="1" id="KW-0175">Coiled coil</keyword>
<dbReference type="eggNOG" id="ENOG502TBSZ">
    <property type="taxonomic scope" value="Eukaryota"/>
</dbReference>
<name>A0A1I8NGE5_MUSDO</name>
<dbReference type="AlphaFoldDB" id="A0A1I8NGE5"/>
<feature type="coiled-coil region" evidence="1">
    <location>
        <begin position="179"/>
        <end position="237"/>
    </location>
</feature>
<feature type="region of interest" description="Disordered" evidence="2">
    <location>
        <begin position="241"/>
        <end position="288"/>
    </location>
</feature>
<feature type="compositionally biased region" description="Low complexity" evidence="2">
    <location>
        <begin position="267"/>
        <end position="281"/>
    </location>
</feature>
<feature type="coiled-coil region" evidence="1">
    <location>
        <begin position="7"/>
        <end position="125"/>
    </location>
</feature>
<sequence length="332" mass="38020">MERSSELNFLQTELNAANAQNERLIEENAQLRRELQRLADEERSKSTLNAELKMKTLQLESERALLVDENAQLRQDLQRLTNDDKSKSIVNVETRLKAFQMENERDNLFEQLEKIKRKYNQLHAAFVAKVQRCKALEDVFNRQKTLNGLVIKSAIVQKDKEQNIKSAKRASPKENNATVANLQEHVAKLQNELDEARDIIDELEFELESIDILEMENQRLKDELAAYKKAKLKLRTTANLYPDERDDSGEFDAPPSYSELDDTERCPAPSSIASSPAESIAGDMDPETMERVALTDSLVQMAQAESNCLRRELLRSRLRRTVQATRPTSSDA</sequence>